<feature type="domain" description="PRD" evidence="7">
    <location>
        <begin position="201"/>
        <end position="306"/>
    </location>
</feature>
<keyword evidence="2" id="KW-0677">Repeat</keyword>
<dbReference type="InterPro" id="IPR036390">
    <property type="entry name" value="WH_DNA-bd_sf"/>
</dbReference>
<evidence type="ECO:0000256" key="3">
    <source>
        <dbReference type="ARBA" id="ARBA00023015"/>
    </source>
</evidence>
<dbReference type="InterPro" id="IPR036634">
    <property type="entry name" value="PRD_sf"/>
</dbReference>
<accession>A0A6I4VW68</accession>
<keyword evidence="4" id="KW-0804">Transcription</keyword>
<dbReference type="InterPro" id="IPR002178">
    <property type="entry name" value="PTS_EIIA_type-2_dom"/>
</dbReference>
<feature type="domain" description="PTS EIIA type-2" evidence="5">
    <location>
        <begin position="545"/>
        <end position="692"/>
    </location>
</feature>
<evidence type="ECO:0000259" key="5">
    <source>
        <dbReference type="PROSITE" id="PS51094"/>
    </source>
</evidence>
<evidence type="ECO:0000313" key="9">
    <source>
        <dbReference type="Proteomes" id="UP000430692"/>
    </source>
</evidence>
<dbReference type="GO" id="GO:0009401">
    <property type="term" value="P:phosphoenolpyruvate-dependent sugar phosphotransferase system"/>
    <property type="evidence" value="ECO:0007669"/>
    <property type="project" value="InterPro"/>
</dbReference>
<dbReference type="RefSeq" id="WP_160802184.1">
    <property type="nucleotide sequence ID" value="NZ_WUUL01000009.1"/>
</dbReference>
<evidence type="ECO:0000259" key="7">
    <source>
        <dbReference type="PROSITE" id="PS51372"/>
    </source>
</evidence>
<dbReference type="InterPro" id="IPR013196">
    <property type="entry name" value="HTH_11"/>
</dbReference>
<name>A0A6I4VW68_9BACL</name>
<feature type="domain" description="PTS EIIB type-2" evidence="6">
    <location>
        <begin position="422"/>
        <end position="511"/>
    </location>
</feature>
<evidence type="ECO:0000256" key="1">
    <source>
        <dbReference type="ARBA" id="ARBA00022679"/>
    </source>
</evidence>
<feature type="domain" description="PRD" evidence="7">
    <location>
        <begin position="313"/>
        <end position="418"/>
    </location>
</feature>
<dbReference type="Pfam" id="PF00359">
    <property type="entry name" value="PTS_EIIA_2"/>
    <property type="match status" value="1"/>
</dbReference>
<proteinExistence type="predicted"/>
<dbReference type="EMBL" id="WUUL01000009">
    <property type="protein sequence ID" value="MXQ54841.1"/>
    <property type="molecule type" value="Genomic_DNA"/>
</dbReference>
<organism evidence="8 9">
    <name type="scientific">Shimazuella alba</name>
    <dbReference type="NCBI Taxonomy" id="2690964"/>
    <lineage>
        <taxon>Bacteria</taxon>
        <taxon>Bacillati</taxon>
        <taxon>Bacillota</taxon>
        <taxon>Bacilli</taxon>
        <taxon>Bacillales</taxon>
        <taxon>Thermoactinomycetaceae</taxon>
        <taxon>Shimazuella</taxon>
    </lineage>
</organism>
<dbReference type="PROSITE" id="PS51094">
    <property type="entry name" value="PTS_EIIA_TYPE_2"/>
    <property type="match status" value="1"/>
</dbReference>
<dbReference type="CDD" id="cd05568">
    <property type="entry name" value="PTS_IIB_bgl_like"/>
    <property type="match status" value="1"/>
</dbReference>
<dbReference type="AlphaFoldDB" id="A0A6I4VW68"/>
<dbReference type="InterPro" id="IPR050661">
    <property type="entry name" value="BglG_antiterminators"/>
</dbReference>
<comment type="caution">
    <text evidence="8">The sequence shown here is derived from an EMBL/GenBank/DDBJ whole genome shotgun (WGS) entry which is preliminary data.</text>
</comment>
<dbReference type="Pfam" id="PF00874">
    <property type="entry name" value="PRD"/>
    <property type="match status" value="2"/>
</dbReference>
<keyword evidence="3" id="KW-0805">Transcription regulation</keyword>
<dbReference type="GO" id="GO:0006355">
    <property type="term" value="P:regulation of DNA-templated transcription"/>
    <property type="evidence" value="ECO:0007669"/>
    <property type="project" value="InterPro"/>
</dbReference>
<dbReference type="InterPro" id="IPR016152">
    <property type="entry name" value="PTrfase/Anion_transptr"/>
</dbReference>
<dbReference type="InterPro" id="IPR036388">
    <property type="entry name" value="WH-like_DNA-bd_sf"/>
</dbReference>
<dbReference type="PANTHER" id="PTHR30185">
    <property type="entry name" value="CRYPTIC BETA-GLUCOSIDE BGL OPERON ANTITERMINATOR"/>
    <property type="match status" value="1"/>
</dbReference>
<dbReference type="GO" id="GO:0008982">
    <property type="term" value="F:protein-N(PI)-phosphohistidine-sugar phosphotransferase activity"/>
    <property type="evidence" value="ECO:0007669"/>
    <property type="project" value="InterPro"/>
</dbReference>
<evidence type="ECO:0000256" key="2">
    <source>
        <dbReference type="ARBA" id="ARBA00022737"/>
    </source>
</evidence>
<evidence type="ECO:0000256" key="4">
    <source>
        <dbReference type="ARBA" id="ARBA00023163"/>
    </source>
</evidence>
<dbReference type="InterPro" id="IPR036095">
    <property type="entry name" value="PTS_EIIB-like_sf"/>
</dbReference>
<sequence length="707" mass="80961">MKLTLKQQAILLELLKQGDEFVSLSELAEKLTVSVRTIQREIKGMEKLILEDFSLTLERQIGEGIRLEGSETQKEYVRKKIEESKRIDFFPFERKTLILQTLLTANQPIKLMALALQCKVTTATVSSDLDEIENWLKTFQLEVSRKRGSGVEILGTESSKRQAMSSMLADNLSTDELMQLLRNRNASSNAEENISQRLLGLVDQDTLQMIERELNKIFEQMKYPLADSAYIGLSVHLALALERIKNGDAISFNSDTLKELQGSMEYKVASEIVKRLEKEFGFPIPVDEIGYVTMHLMGSKLRSSFKDELVDIEHSLELKSKAKEILDRCALELKTTWDSDNEALDGLTTHLGPALFRIKTHMSIRNPMLPLIREKYNKLFLVVKKNCMDVFSQIDIPDEEIGYIVMHVGAALQLSDAAFIWPNAFVICSSGIGTSRMLAKQLRQEFPQFEKIENISMFELDKVDIDHSILISTVPLPKIDSEHYVLISPFLTARDKEKVHQYLRQIRFKLGLNRESKDLNPVREKTNKIHAPITQMKKYTHIVYELIRNFQLLSLENKGITKQTSLKQICSNINPQLTETEVELLVAQLLHREEMGGIGIPNANLALYHSRSDMIKKISFHICSLREPYAIHSMTGEEIQVEKLLFLLSPSNVSKESLEILSEISILLLDKTAIDIFQTGTRENIVFFLEQHFSQYIIQQIQRRDDL</sequence>
<reference evidence="8 9" key="1">
    <citation type="submission" date="2019-12" db="EMBL/GenBank/DDBJ databases">
        <title>Whole-genome analyses of novel actinobacteria.</title>
        <authorList>
            <person name="Sahin N."/>
            <person name="Saygin H."/>
        </authorList>
    </citation>
    <scope>NUCLEOTIDE SEQUENCE [LARGE SCALE GENOMIC DNA]</scope>
    <source>
        <strain evidence="8 9">KC615</strain>
    </source>
</reference>
<dbReference type="PROSITE" id="PS51099">
    <property type="entry name" value="PTS_EIIB_TYPE_2"/>
    <property type="match status" value="1"/>
</dbReference>
<dbReference type="Gene3D" id="3.40.50.2300">
    <property type="match status" value="1"/>
</dbReference>
<dbReference type="Proteomes" id="UP000430692">
    <property type="component" value="Unassembled WGS sequence"/>
</dbReference>
<evidence type="ECO:0000259" key="6">
    <source>
        <dbReference type="PROSITE" id="PS51099"/>
    </source>
</evidence>
<dbReference type="PROSITE" id="PS51372">
    <property type="entry name" value="PRD_2"/>
    <property type="match status" value="2"/>
</dbReference>
<protein>
    <submittedName>
        <fullName evidence="8">PRD domain-containing protein</fullName>
    </submittedName>
</protein>
<dbReference type="Gene3D" id="1.10.1790.10">
    <property type="entry name" value="PRD domain"/>
    <property type="match status" value="2"/>
</dbReference>
<dbReference type="Gene3D" id="1.10.10.10">
    <property type="entry name" value="Winged helix-like DNA-binding domain superfamily/Winged helix DNA-binding domain"/>
    <property type="match status" value="2"/>
</dbReference>
<dbReference type="Pfam" id="PF08279">
    <property type="entry name" value="HTH_11"/>
    <property type="match status" value="1"/>
</dbReference>
<dbReference type="SUPFAM" id="SSF55804">
    <property type="entry name" value="Phoshotransferase/anion transport protein"/>
    <property type="match status" value="1"/>
</dbReference>
<dbReference type="InterPro" id="IPR011608">
    <property type="entry name" value="PRD"/>
</dbReference>
<dbReference type="SUPFAM" id="SSF52794">
    <property type="entry name" value="PTS system IIB component-like"/>
    <property type="match status" value="1"/>
</dbReference>
<dbReference type="Gene3D" id="3.40.930.10">
    <property type="entry name" value="Mannitol-specific EII, Chain A"/>
    <property type="match status" value="1"/>
</dbReference>
<gene>
    <name evidence="8" type="ORF">GSM42_14175</name>
</gene>
<dbReference type="SUPFAM" id="SSF46785">
    <property type="entry name" value="Winged helix' DNA-binding domain"/>
    <property type="match status" value="1"/>
</dbReference>
<keyword evidence="9" id="KW-1185">Reference proteome</keyword>
<dbReference type="PANTHER" id="PTHR30185:SF18">
    <property type="entry name" value="TRANSCRIPTIONAL REGULATOR MTLR"/>
    <property type="match status" value="1"/>
</dbReference>
<dbReference type="InterPro" id="IPR013011">
    <property type="entry name" value="PTS_EIIB_2"/>
</dbReference>
<keyword evidence="1" id="KW-0808">Transferase</keyword>
<dbReference type="SUPFAM" id="SSF63520">
    <property type="entry name" value="PTS-regulatory domain, PRD"/>
    <property type="match status" value="2"/>
</dbReference>
<evidence type="ECO:0000313" key="8">
    <source>
        <dbReference type="EMBL" id="MXQ54841.1"/>
    </source>
</evidence>